<protein>
    <submittedName>
        <fullName evidence="1">Uncharacterized protein</fullName>
    </submittedName>
</protein>
<gene>
    <name evidence="1" type="ORF">VMF7928_01791</name>
</gene>
<evidence type="ECO:0000313" key="2">
    <source>
        <dbReference type="Proteomes" id="UP000838748"/>
    </source>
</evidence>
<keyword evidence="2" id="KW-1185">Reference proteome</keyword>
<reference evidence="1" key="1">
    <citation type="submission" date="2021-11" db="EMBL/GenBank/DDBJ databases">
        <authorList>
            <person name="Rodrigo-Torres L."/>
            <person name="Arahal R. D."/>
            <person name="Lucena T."/>
        </authorList>
    </citation>
    <scope>NUCLEOTIDE SEQUENCE</scope>
    <source>
        <strain evidence="1">CECT 7928</strain>
    </source>
</reference>
<sequence>MSEEVRLSTLRQKMSCIIDKVLTKPSLKEKEMNCFDSLVSRRQFLKGSGQVFVLAGLVSSGVMPSAWGSLNSDYSSNPADFGITDVDMSEEPNAYQLTFGTEMFTDTVKQTSLESSLSEQGHHALLESFNWGHLKIQAIVDEASATESNFTDTNCNYGSPTLVQLIPDSNNKPTIQIVEPTDKDSAEQSIGYKTTSIPNISFASTANKNTYECKRIIPIHSPLHNKVASDGKMYGVQAFLVDTNKETTSYLGKVYLCIRWFEAETGLGNTESSVTDWQIYNLKEKLHDQHSDLPGFRYLTDFNVHTDISGQTHITYQTQFASEKTHYDSKQDVTSQQLAACWVLTIDSWKNISHYACTTPITDFGDDWEEGYMASAKCPLVGNYFDKPLASLNHVLKEGEDKTFHIAPAEYTSVQSIEFPPSLITQEKVYKLESGCNVFFESRQYKAPYDTYSSLNSNGYAFALGLIDKKLFLNTFNYCTFDCVHEFHQTTTIKNKNTKGDVNVSFVVAKVSLWKDCDFSSAAQSSIVMMSLDADTGFLLGYRIFAQPDIAQGDPVTLCGGQSKYGGFTFFSKDENDNLLIYRQADLEAGTPFDDDPTKTMSPVYWGYTYSSCPAFMSTQTVDGELEYSGFFIGNNASAIYANPRFNQKCEYLAIKETSSNTYSALMKYNKNLEKTWVDKPIVISQSESEAESTNSETSECYCMTVRIKNSYDLPAQLSETQYIELRSTNPLTVLVNDTRTYETDRTTSALVPASDVLSDGTIQVTTLAKDMSCCMMVRIIDTANLSITSDSALLSDSSGQGVTSSWYNIILSEQSTKRASSEDYVSQDKFKTAGVENNLSIKPNVVSSEDEAYSALSSLTQTTASTLTSYTEAQDASSGETVQTLLSSSTIPASINPIYCQFVKVQNSTLQASTSASSSNDLCLNFGSNGMSYASPRNNQQLTSIWGDIKHFANDAAHAIANAVNDVLDGIDDAVTWVSQAGDTFLEVTENFLTKLGHACEQAITTVYESLDEIADSFINICQIIIDVLEVLIRVVMLLINMLLHIGDIISCINESVRVQKEGITMLQSFKEPIVNGFEDLKALVDSGLDDFSNNIDSMKSQTENAAEEAVESVVDGIMDMKKEMESVINSPFVTKIINAPFNLFTKAINALGIDDAIEEAEEAIYTTLSPILVDTSSIDVSGLISTLDADFDIDEDYIMETILEAVGKIIAALANPYDFSNIVLDLLASLIGVLKTTIDIAFNLMESIISFALDSLYGIYCDKNITLQIPFITAIVKKFDIDLSFDVSMAEVMGVYLGIVTWIYHYILEGKSVSTLPSLETLYNAGDQASFTDSSQTLQALRSNSSVSGWDAFNHSWGIGCNILSYICSFQWAASQTLGTQKALAKERGQIFISNPGFCAWDQVGISIASSLALVNGIRSVSSNAINTSGTWTPQRTCGVVFDGVFSSAFFVCMMPLFGKLVDSLVVNPTDTGSADFWRKFLRVQFTRNCISEACNWGLLIDNMAEGNTKGLDIYYSIADRVQSVTAATKDCFELFWFDGGIDAAHLATKFEYIKAMFCWLIGATAFNSSALIVKGIELYD</sequence>
<dbReference type="InterPro" id="IPR006311">
    <property type="entry name" value="TAT_signal"/>
</dbReference>
<accession>A0ABN8E5L3</accession>
<name>A0ABN8E5L3_9VIBR</name>
<evidence type="ECO:0000313" key="1">
    <source>
        <dbReference type="EMBL" id="CAH0538961.1"/>
    </source>
</evidence>
<organism evidence="1 2">
    <name type="scientific">Vibrio marisflavi CECT 7928</name>
    <dbReference type="NCBI Taxonomy" id="634439"/>
    <lineage>
        <taxon>Bacteria</taxon>
        <taxon>Pseudomonadati</taxon>
        <taxon>Pseudomonadota</taxon>
        <taxon>Gammaproteobacteria</taxon>
        <taxon>Vibrionales</taxon>
        <taxon>Vibrionaceae</taxon>
        <taxon>Vibrio</taxon>
    </lineage>
</organism>
<dbReference type="RefSeq" id="WP_237361119.1">
    <property type="nucleotide sequence ID" value="NZ_CAKLDM010000002.1"/>
</dbReference>
<dbReference type="Proteomes" id="UP000838748">
    <property type="component" value="Unassembled WGS sequence"/>
</dbReference>
<dbReference type="PROSITE" id="PS51318">
    <property type="entry name" value="TAT"/>
    <property type="match status" value="1"/>
</dbReference>
<comment type="caution">
    <text evidence="1">The sequence shown here is derived from an EMBL/GenBank/DDBJ whole genome shotgun (WGS) entry which is preliminary data.</text>
</comment>
<proteinExistence type="predicted"/>
<dbReference type="EMBL" id="CAKLDM010000002">
    <property type="protein sequence ID" value="CAH0538961.1"/>
    <property type="molecule type" value="Genomic_DNA"/>
</dbReference>